<accession>A0A3N2CUP9</accession>
<keyword evidence="1" id="KW-0472">Membrane</keyword>
<dbReference type="OrthoDB" id="5197253at2"/>
<keyword evidence="1" id="KW-0812">Transmembrane</keyword>
<comment type="caution">
    <text evidence="2">The sequence shown here is derived from an EMBL/GenBank/DDBJ whole genome shotgun (WGS) entry which is preliminary data.</text>
</comment>
<sequence>MVRKIHELRATPDDVLIAERDQVAVNTTVGTSYYMEELQRRQVERSIQASHRLAVAGLVLAVINAIVAVVAVVIALAA</sequence>
<protein>
    <submittedName>
        <fullName evidence="2">Uncharacterized protein</fullName>
    </submittedName>
</protein>
<proteinExistence type="predicted"/>
<gene>
    <name evidence="2" type="ORF">EDD33_2010</name>
</gene>
<evidence type="ECO:0000313" key="3">
    <source>
        <dbReference type="Proteomes" id="UP000281738"/>
    </source>
</evidence>
<organism evidence="2 3">
    <name type="scientific">Nocardioides aurantiacus</name>
    <dbReference type="NCBI Taxonomy" id="86796"/>
    <lineage>
        <taxon>Bacteria</taxon>
        <taxon>Bacillati</taxon>
        <taxon>Actinomycetota</taxon>
        <taxon>Actinomycetes</taxon>
        <taxon>Propionibacteriales</taxon>
        <taxon>Nocardioidaceae</taxon>
        <taxon>Nocardioides</taxon>
    </lineage>
</organism>
<dbReference type="EMBL" id="RKHO01000001">
    <property type="protein sequence ID" value="ROR91148.1"/>
    <property type="molecule type" value="Genomic_DNA"/>
</dbReference>
<keyword evidence="3" id="KW-1185">Reference proteome</keyword>
<feature type="transmembrane region" description="Helical" evidence="1">
    <location>
        <begin position="53"/>
        <end position="77"/>
    </location>
</feature>
<name>A0A3N2CUP9_9ACTN</name>
<keyword evidence="1" id="KW-1133">Transmembrane helix</keyword>
<evidence type="ECO:0000313" key="2">
    <source>
        <dbReference type="EMBL" id="ROR91148.1"/>
    </source>
</evidence>
<reference evidence="2 3" key="1">
    <citation type="submission" date="2018-11" db="EMBL/GenBank/DDBJ databases">
        <title>Sequencing the genomes of 1000 actinobacteria strains.</title>
        <authorList>
            <person name="Klenk H.-P."/>
        </authorList>
    </citation>
    <scope>NUCLEOTIDE SEQUENCE [LARGE SCALE GENOMIC DNA]</scope>
    <source>
        <strain evidence="2 3">DSM 12652</strain>
    </source>
</reference>
<dbReference type="AlphaFoldDB" id="A0A3N2CUP9"/>
<evidence type="ECO:0000256" key="1">
    <source>
        <dbReference type="SAM" id="Phobius"/>
    </source>
</evidence>
<dbReference type="Proteomes" id="UP000281738">
    <property type="component" value="Unassembled WGS sequence"/>
</dbReference>
<dbReference type="RefSeq" id="WP_123390539.1">
    <property type="nucleotide sequence ID" value="NZ_RKHO01000001.1"/>
</dbReference>